<gene>
    <name evidence="2" type="ORF">C0099_05405</name>
</gene>
<dbReference type="RefSeq" id="WP_102246495.1">
    <property type="nucleotide sequence ID" value="NZ_CP025682.1"/>
</dbReference>
<dbReference type="EMBL" id="CP025682">
    <property type="protein sequence ID" value="AUN94425.1"/>
    <property type="molecule type" value="Genomic_DNA"/>
</dbReference>
<feature type="region of interest" description="Disordered" evidence="1">
    <location>
        <begin position="42"/>
        <end position="73"/>
    </location>
</feature>
<evidence type="ECO:0000256" key="1">
    <source>
        <dbReference type="SAM" id="MobiDB-lite"/>
    </source>
</evidence>
<dbReference type="OrthoDB" id="9182380at2"/>
<protein>
    <recommendedName>
        <fullName evidence="4">DUF2497 domain-containing protein</fullName>
    </recommendedName>
</protein>
<evidence type="ECO:0000313" key="2">
    <source>
        <dbReference type="EMBL" id="AUN94425.1"/>
    </source>
</evidence>
<organism evidence="2 3">
    <name type="scientific">Pseudazoarcus pumilus</name>
    <dbReference type="NCBI Taxonomy" id="2067960"/>
    <lineage>
        <taxon>Bacteria</taxon>
        <taxon>Pseudomonadati</taxon>
        <taxon>Pseudomonadota</taxon>
        <taxon>Betaproteobacteria</taxon>
        <taxon>Rhodocyclales</taxon>
        <taxon>Zoogloeaceae</taxon>
        <taxon>Pseudazoarcus</taxon>
    </lineage>
</organism>
<accession>A0A2I6S594</accession>
<reference evidence="2 3" key="1">
    <citation type="submission" date="2018-01" db="EMBL/GenBank/DDBJ databases">
        <authorList>
            <person name="Fu G.-Y."/>
        </authorList>
    </citation>
    <scope>NUCLEOTIDE SEQUENCE [LARGE SCALE GENOMIC DNA]</scope>
    <source>
        <strain evidence="2 3">SY39</strain>
    </source>
</reference>
<evidence type="ECO:0008006" key="4">
    <source>
        <dbReference type="Google" id="ProtNLM"/>
    </source>
</evidence>
<evidence type="ECO:0000313" key="3">
    <source>
        <dbReference type="Proteomes" id="UP000242205"/>
    </source>
</evidence>
<dbReference type="Proteomes" id="UP000242205">
    <property type="component" value="Chromosome"/>
</dbReference>
<sequence length="151" mass="16789">MNSDDDRELSEADRLLRRADALLQRHRILEEDDDLPLVTDIVDDLPPPPAPAPISAPPTNRMDQPKPAARHDPATHIAQAERLVEIDTVVQRAVEAWVAAELPAIIERELSLAADRLHEETVAHLRATLLPRLSEHISERLGAADEPLKRG</sequence>
<name>A0A2I6S594_9RHOO</name>
<proteinExistence type="predicted"/>
<dbReference type="KEGG" id="atw:C0099_05405"/>
<keyword evidence="3" id="KW-1185">Reference proteome</keyword>
<feature type="compositionally biased region" description="Pro residues" evidence="1">
    <location>
        <begin position="45"/>
        <end position="56"/>
    </location>
</feature>
<dbReference type="AlphaFoldDB" id="A0A2I6S594"/>